<dbReference type="EMBL" id="QUNF01000016">
    <property type="protein sequence ID" value="REG84016.1"/>
    <property type="molecule type" value="Genomic_DNA"/>
</dbReference>
<dbReference type="Proteomes" id="UP000256405">
    <property type="component" value="Unassembled WGS sequence"/>
</dbReference>
<evidence type="ECO:0000313" key="3">
    <source>
        <dbReference type="Proteomes" id="UP000256405"/>
    </source>
</evidence>
<dbReference type="OrthoDB" id="7560784at2"/>
<evidence type="ECO:0000313" key="2">
    <source>
        <dbReference type="EMBL" id="REG84016.1"/>
    </source>
</evidence>
<protein>
    <submittedName>
        <fullName evidence="2">Uncharacterized protein DUF4255</fullName>
    </submittedName>
</protein>
<organism evidence="2 3">
    <name type="scientific">Algoriphagus antarcticus</name>
    <dbReference type="NCBI Taxonomy" id="238540"/>
    <lineage>
        <taxon>Bacteria</taxon>
        <taxon>Pseudomonadati</taxon>
        <taxon>Bacteroidota</taxon>
        <taxon>Cytophagia</taxon>
        <taxon>Cytophagales</taxon>
        <taxon>Cyclobacteriaceae</taxon>
        <taxon>Algoriphagus</taxon>
    </lineage>
</organism>
<keyword evidence="3" id="KW-1185">Reference proteome</keyword>
<dbReference type="Pfam" id="PF14065">
    <property type="entry name" value="Pvc16_N"/>
    <property type="match status" value="1"/>
</dbReference>
<reference evidence="2 3" key="1">
    <citation type="submission" date="2018-08" db="EMBL/GenBank/DDBJ databases">
        <title>Genomic Encyclopedia of Archaeal and Bacterial Type Strains, Phase II (KMG-II): from individual species to whole genera.</title>
        <authorList>
            <person name="Goeker M."/>
        </authorList>
    </citation>
    <scope>NUCLEOTIDE SEQUENCE [LARGE SCALE GENOMIC DNA]</scope>
    <source>
        <strain evidence="2 3">DSM 15986</strain>
    </source>
</reference>
<dbReference type="AlphaFoldDB" id="A0A3E0DMU2"/>
<name>A0A3E0DMU2_9BACT</name>
<gene>
    <name evidence="2" type="ORF">C8N25_11671</name>
</gene>
<accession>A0A3E0DMU2</accession>
<sequence length="204" mass="23341">MLRTALEFLTEELNLYMKVKDPINFGNVDCVILSGLMNPDGTFAIPMDQGNDSFKVILTLINLEEDRIAESQLSYQKKNDNFQVINPPVNINALILFSVYATSYPTALRLLSNVISFFQSNTVFTPEKYPHLNAKVEEDKPWEKLEKLLVNLYGTTLEQQNNLWAALGAKYMPNVIYKIRTMSFIDHEPKMQAPPITEINIFES</sequence>
<feature type="domain" description="Pvc16 N-terminal" evidence="1">
    <location>
        <begin position="42"/>
        <end position="198"/>
    </location>
</feature>
<evidence type="ECO:0000259" key="1">
    <source>
        <dbReference type="Pfam" id="PF14065"/>
    </source>
</evidence>
<dbReference type="InterPro" id="IPR025351">
    <property type="entry name" value="Pvc16_N"/>
</dbReference>
<comment type="caution">
    <text evidence="2">The sequence shown here is derived from an EMBL/GenBank/DDBJ whole genome shotgun (WGS) entry which is preliminary data.</text>
</comment>
<proteinExistence type="predicted"/>